<accession>A0A518BWD6</accession>
<gene>
    <name evidence="2" type="ORF">Pan265_11200</name>
</gene>
<dbReference type="SUPFAM" id="SSF48452">
    <property type="entry name" value="TPR-like"/>
    <property type="match status" value="1"/>
</dbReference>
<dbReference type="EMBL" id="CP036280">
    <property type="protein sequence ID" value="QDU71271.1"/>
    <property type="molecule type" value="Genomic_DNA"/>
</dbReference>
<dbReference type="Gene3D" id="1.25.40.10">
    <property type="entry name" value="Tetratricopeptide repeat domain"/>
    <property type="match status" value="1"/>
</dbReference>
<protein>
    <recommendedName>
        <fullName evidence="4">Tetratricopeptide repeat protein</fullName>
    </recommendedName>
</protein>
<dbReference type="RefSeq" id="WP_145445426.1">
    <property type="nucleotide sequence ID" value="NZ_CP036280.1"/>
</dbReference>
<evidence type="ECO:0000313" key="3">
    <source>
        <dbReference type="Proteomes" id="UP000320386"/>
    </source>
</evidence>
<evidence type="ECO:0000313" key="2">
    <source>
        <dbReference type="EMBL" id="QDU71271.1"/>
    </source>
</evidence>
<evidence type="ECO:0008006" key="4">
    <source>
        <dbReference type="Google" id="ProtNLM"/>
    </source>
</evidence>
<name>A0A518BWD6_9BACT</name>
<evidence type="ECO:0000256" key="1">
    <source>
        <dbReference type="SAM" id="MobiDB-lite"/>
    </source>
</evidence>
<feature type="region of interest" description="Disordered" evidence="1">
    <location>
        <begin position="784"/>
        <end position="824"/>
    </location>
</feature>
<dbReference type="AlphaFoldDB" id="A0A518BWD6"/>
<dbReference type="OrthoDB" id="9858280at2"/>
<organism evidence="2 3">
    <name type="scientific">Mucisphaera calidilacus</name>
    <dbReference type="NCBI Taxonomy" id="2527982"/>
    <lineage>
        <taxon>Bacteria</taxon>
        <taxon>Pseudomonadati</taxon>
        <taxon>Planctomycetota</taxon>
        <taxon>Phycisphaerae</taxon>
        <taxon>Phycisphaerales</taxon>
        <taxon>Phycisphaeraceae</taxon>
        <taxon>Mucisphaera</taxon>
    </lineage>
</organism>
<keyword evidence="3" id="KW-1185">Reference proteome</keyword>
<reference evidence="2 3" key="1">
    <citation type="submission" date="2019-02" db="EMBL/GenBank/DDBJ databases">
        <title>Deep-cultivation of Planctomycetes and their phenomic and genomic characterization uncovers novel biology.</title>
        <authorList>
            <person name="Wiegand S."/>
            <person name="Jogler M."/>
            <person name="Boedeker C."/>
            <person name="Pinto D."/>
            <person name="Vollmers J."/>
            <person name="Rivas-Marin E."/>
            <person name="Kohn T."/>
            <person name="Peeters S.H."/>
            <person name="Heuer A."/>
            <person name="Rast P."/>
            <person name="Oberbeckmann S."/>
            <person name="Bunk B."/>
            <person name="Jeske O."/>
            <person name="Meyerdierks A."/>
            <person name="Storesund J.E."/>
            <person name="Kallscheuer N."/>
            <person name="Luecker S."/>
            <person name="Lage O.M."/>
            <person name="Pohl T."/>
            <person name="Merkel B.J."/>
            <person name="Hornburger P."/>
            <person name="Mueller R.-W."/>
            <person name="Bruemmer F."/>
            <person name="Labrenz M."/>
            <person name="Spormann A.M."/>
            <person name="Op den Camp H."/>
            <person name="Overmann J."/>
            <person name="Amann R."/>
            <person name="Jetten M.S.M."/>
            <person name="Mascher T."/>
            <person name="Medema M.H."/>
            <person name="Devos D.P."/>
            <person name="Kaster A.-K."/>
            <person name="Ovreas L."/>
            <person name="Rohde M."/>
            <person name="Galperin M.Y."/>
            <person name="Jogler C."/>
        </authorList>
    </citation>
    <scope>NUCLEOTIDE SEQUENCE [LARGE SCALE GENOMIC DNA]</scope>
    <source>
        <strain evidence="2 3">Pan265</strain>
    </source>
</reference>
<dbReference type="InterPro" id="IPR011990">
    <property type="entry name" value="TPR-like_helical_dom_sf"/>
</dbReference>
<sequence length="824" mass="90885">MPQRPMFTHRWTAIIIASVILALIPVVARAQVVETSAQSQDQQFKQILADRIVLYALQYLKGDGEVAPYQYAMTEVLFDEALSLAPDDLATWHLYADLATGMGDAQKRERALRQIIRLDPEDETAKLDLIFLLLDRIQTLDERLQRVQTLISNGARRGLSDALRSRLAVYAAAAARELDDTRQFRDWLKLAVKLDPANDSALRMVLDYAIERDVSDITRADVTMQLIAAAPIDRGARLELGHLMLQHGCYNQAAQQILHGTRLGLERVPTEVSGTLVVCYLGAGQLDAANQYLELMRTRDFAGEPDEEGRPTPGPLPLQFQVLQLLTLLHAEEPLRSEAFNEVAEQLAASDEPRAPRALGRLVALFNPPAYDLIALADRLDSTDPKVAELLRARHDLNNQQIQSAMDRLLLIAPDEPAARLLQAQLPGVSSKRVRQLLSRAVADKAEDLAALAAGIEHHHQFGESVAPTEDGQRMIDMMRRYPGQLWKLIDNFRAWTDVDLYIAQNGRFEFLDPMNALLEVANISSTPITLGGSGGAISDITLINTVPSYLGRPFAYIKPIIVSIDRKLTLEPGARVSVPINLSHYMVAGISADNPFTTLSIDFSAILDPRPTPWGAVGAGPLGSTVNVRGVVIRAIPPTPERLDEWIGQLGNVETTEQLVAAVRVMGVATHGLRLRLDENTIGRAAGEFIQAYLRASPEAQSYLMLVMSPETDINHTLKPVLEDAATSEDDMVRMAYLLRHANTLNDPALAGAIESDQPSLRQFAVAYQEYLRLIQTLMEQAGQQQQGDAPRSGYIGLPTAEEILRAPDEDDPFATPDESDNQ</sequence>
<dbReference type="KEGG" id="mcad:Pan265_11200"/>
<dbReference type="Proteomes" id="UP000320386">
    <property type="component" value="Chromosome"/>
</dbReference>
<proteinExistence type="predicted"/>
<feature type="compositionally biased region" description="Acidic residues" evidence="1">
    <location>
        <begin position="810"/>
        <end position="824"/>
    </location>
</feature>